<keyword evidence="2 8" id="KW-1277">Toxin-antitoxin system</keyword>
<organism evidence="10 11">
    <name type="scientific">Prauserella endophytica</name>
    <dbReference type="NCBI Taxonomy" id="1592324"/>
    <lineage>
        <taxon>Bacteria</taxon>
        <taxon>Bacillati</taxon>
        <taxon>Actinomycetota</taxon>
        <taxon>Actinomycetes</taxon>
        <taxon>Pseudonocardiales</taxon>
        <taxon>Pseudonocardiaceae</taxon>
        <taxon>Prauserella</taxon>
        <taxon>Prauserella coralliicola group</taxon>
    </lineage>
</organism>
<keyword evidence="3 8" id="KW-0540">Nuclease</keyword>
<dbReference type="InterPro" id="IPR029060">
    <property type="entry name" value="PIN-like_dom_sf"/>
</dbReference>
<feature type="domain" description="PIN" evidence="9">
    <location>
        <begin position="6"/>
        <end position="125"/>
    </location>
</feature>
<dbReference type="Pfam" id="PF01850">
    <property type="entry name" value="PIN"/>
    <property type="match status" value="1"/>
</dbReference>
<feature type="binding site" evidence="8">
    <location>
        <position position="9"/>
    </location>
    <ligand>
        <name>Mg(2+)</name>
        <dbReference type="ChEBI" id="CHEBI:18420"/>
    </ligand>
</feature>
<dbReference type="PANTHER" id="PTHR33653">
    <property type="entry name" value="RIBONUCLEASE VAPC2"/>
    <property type="match status" value="1"/>
</dbReference>
<evidence type="ECO:0000256" key="3">
    <source>
        <dbReference type="ARBA" id="ARBA00022722"/>
    </source>
</evidence>
<dbReference type="InterPro" id="IPR022907">
    <property type="entry name" value="VapC_family"/>
</dbReference>
<evidence type="ECO:0000256" key="8">
    <source>
        <dbReference type="HAMAP-Rule" id="MF_00265"/>
    </source>
</evidence>
<reference evidence="10 11" key="1">
    <citation type="journal article" date="2015" name="Antonie Van Leeuwenhoek">
        <title>Prauserella endophytica sp. nov., an endophytic actinobacterium isolated from Tamarix taklamakanensis.</title>
        <authorList>
            <person name="Liu J.M."/>
            <person name="Habden X."/>
            <person name="Guo L."/>
            <person name="Tuo L."/>
            <person name="Jiang Z.K."/>
            <person name="Liu S.W."/>
            <person name="Liu X.F."/>
            <person name="Chen L."/>
            <person name="Li R.F."/>
            <person name="Zhang Y.Q."/>
            <person name="Sun C.H."/>
        </authorList>
    </citation>
    <scope>NUCLEOTIDE SEQUENCE [LARGE SCALE GENOMIC DNA]</scope>
    <source>
        <strain evidence="10 11">CGMCC 4.7182</strain>
    </source>
</reference>
<evidence type="ECO:0000256" key="2">
    <source>
        <dbReference type="ARBA" id="ARBA00022649"/>
    </source>
</evidence>
<dbReference type="EC" id="3.1.-.-" evidence="8"/>
<keyword evidence="4 8" id="KW-0479">Metal-binding</keyword>
<evidence type="ECO:0000313" key="10">
    <source>
        <dbReference type="EMBL" id="TKG62905.1"/>
    </source>
</evidence>
<evidence type="ECO:0000313" key="11">
    <source>
        <dbReference type="Proteomes" id="UP000309992"/>
    </source>
</evidence>
<evidence type="ECO:0000256" key="5">
    <source>
        <dbReference type="ARBA" id="ARBA00022801"/>
    </source>
</evidence>
<name>A0ABY2RXU7_9PSEU</name>
<evidence type="ECO:0000256" key="6">
    <source>
        <dbReference type="ARBA" id="ARBA00022842"/>
    </source>
</evidence>
<comment type="cofactor">
    <cofactor evidence="1 8">
        <name>Mg(2+)</name>
        <dbReference type="ChEBI" id="CHEBI:18420"/>
    </cofactor>
</comment>
<comment type="similarity">
    <text evidence="7 8">Belongs to the PINc/VapC protein family.</text>
</comment>
<dbReference type="HAMAP" id="MF_00265">
    <property type="entry name" value="VapC_Nob1"/>
    <property type="match status" value="1"/>
</dbReference>
<proteinExistence type="inferred from homology"/>
<keyword evidence="5 8" id="KW-0378">Hydrolase</keyword>
<keyword evidence="11" id="KW-1185">Reference proteome</keyword>
<evidence type="ECO:0000256" key="7">
    <source>
        <dbReference type="ARBA" id="ARBA00038093"/>
    </source>
</evidence>
<accession>A0ABY2RXU7</accession>
<dbReference type="Gene3D" id="3.40.50.1010">
    <property type="entry name" value="5'-nuclease"/>
    <property type="match status" value="1"/>
</dbReference>
<dbReference type="RefSeq" id="WP_137096774.1">
    <property type="nucleotide sequence ID" value="NZ_SWMS01000025.1"/>
</dbReference>
<protein>
    <recommendedName>
        <fullName evidence="8">Ribonuclease VapC</fullName>
        <shortName evidence="8">RNase VapC</shortName>
        <ecNumber evidence="8">3.1.-.-</ecNumber>
    </recommendedName>
    <alternativeName>
        <fullName evidence="8">Toxin VapC</fullName>
    </alternativeName>
</protein>
<dbReference type="Proteomes" id="UP000309992">
    <property type="component" value="Unassembled WGS sequence"/>
</dbReference>
<evidence type="ECO:0000259" key="9">
    <source>
        <dbReference type="Pfam" id="PF01850"/>
    </source>
</evidence>
<keyword evidence="8" id="KW-0800">Toxin</keyword>
<keyword evidence="6 8" id="KW-0460">Magnesium</keyword>
<sequence>MIAVRYLFDTSALVRVLRDARARAGWEQQIEAGLVATCPLVELEFLHTARSKADRDQLVELIGAAFTWLPVPDEVFRRAFEVQDALTAAGTHRSAGAVDLLLAATAELAGLTLVHHDHDFEQIAEVTGQPVARLAPPGSIS</sequence>
<dbReference type="InterPro" id="IPR050556">
    <property type="entry name" value="Type_II_TA_system_RNase"/>
</dbReference>
<comment type="caution">
    <text evidence="10">The sequence shown here is derived from an EMBL/GenBank/DDBJ whole genome shotgun (WGS) entry which is preliminary data.</text>
</comment>
<feature type="binding site" evidence="8">
    <location>
        <position position="99"/>
    </location>
    <ligand>
        <name>Mg(2+)</name>
        <dbReference type="ChEBI" id="CHEBI:18420"/>
    </ligand>
</feature>
<dbReference type="EMBL" id="SWMS01000025">
    <property type="protein sequence ID" value="TKG62905.1"/>
    <property type="molecule type" value="Genomic_DNA"/>
</dbReference>
<dbReference type="PANTHER" id="PTHR33653:SF1">
    <property type="entry name" value="RIBONUCLEASE VAPC2"/>
    <property type="match status" value="1"/>
</dbReference>
<gene>
    <name evidence="8" type="primary">vapC</name>
    <name evidence="10" type="ORF">FCN18_31380</name>
</gene>
<dbReference type="InterPro" id="IPR002716">
    <property type="entry name" value="PIN_dom"/>
</dbReference>
<comment type="function">
    <text evidence="8">Toxic component of a toxin-antitoxin (TA) system. An RNase.</text>
</comment>
<evidence type="ECO:0000256" key="4">
    <source>
        <dbReference type="ARBA" id="ARBA00022723"/>
    </source>
</evidence>
<evidence type="ECO:0000256" key="1">
    <source>
        <dbReference type="ARBA" id="ARBA00001946"/>
    </source>
</evidence>
<dbReference type="SUPFAM" id="SSF88723">
    <property type="entry name" value="PIN domain-like"/>
    <property type="match status" value="1"/>
</dbReference>